<evidence type="ECO:0000256" key="4">
    <source>
        <dbReference type="ARBA" id="ARBA00023858"/>
    </source>
</evidence>
<dbReference type="HOGENOM" id="CLU_1176547_0_0_1"/>
<dbReference type="PROSITE" id="PS50172">
    <property type="entry name" value="BRCT"/>
    <property type="match status" value="1"/>
</dbReference>
<evidence type="ECO:0000259" key="6">
    <source>
        <dbReference type="PROSITE" id="PS50172"/>
    </source>
</evidence>
<reference evidence="8" key="3">
    <citation type="submission" date="2015-06" db="UniProtKB">
        <authorList>
            <consortium name="EnsemblMetazoa"/>
        </authorList>
    </citation>
    <scope>IDENTIFICATION</scope>
</reference>
<dbReference type="InterPro" id="IPR036420">
    <property type="entry name" value="BRCT_dom_sf"/>
</dbReference>
<keyword evidence="3" id="KW-0539">Nucleus</keyword>
<dbReference type="eggNOG" id="KOG2043">
    <property type="taxonomic scope" value="Eukaryota"/>
</dbReference>
<reference evidence="7 9" key="2">
    <citation type="journal article" date="2013" name="Nature">
        <title>Insights into bilaterian evolution from three spiralian genomes.</title>
        <authorList>
            <person name="Simakov O."/>
            <person name="Marletaz F."/>
            <person name="Cho S.J."/>
            <person name="Edsinger-Gonzales E."/>
            <person name="Havlak P."/>
            <person name="Hellsten U."/>
            <person name="Kuo D.H."/>
            <person name="Larsson T."/>
            <person name="Lv J."/>
            <person name="Arendt D."/>
            <person name="Savage R."/>
            <person name="Osoegawa K."/>
            <person name="de Jong P."/>
            <person name="Grimwood J."/>
            <person name="Chapman J.A."/>
            <person name="Shapiro H."/>
            <person name="Aerts A."/>
            <person name="Otillar R.P."/>
            <person name="Terry A.Y."/>
            <person name="Boore J.L."/>
            <person name="Grigoriev I.V."/>
            <person name="Lindberg D.R."/>
            <person name="Seaver E.C."/>
            <person name="Weisblat D.A."/>
            <person name="Putnam N.H."/>
            <person name="Rokhsar D.S."/>
        </authorList>
    </citation>
    <scope>NUCLEOTIDE SEQUENCE</scope>
</reference>
<dbReference type="OrthoDB" id="342264at2759"/>
<evidence type="ECO:0000256" key="2">
    <source>
        <dbReference type="ARBA" id="ARBA00022763"/>
    </source>
</evidence>
<dbReference type="EMBL" id="KB096325">
    <property type="protein sequence ID" value="ESO05728.1"/>
    <property type="molecule type" value="Genomic_DNA"/>
</dbReference>
<comment type="subcellular location">
    <subcellularLocation>
        <location evidence="1">Nucleus</location>
    </subcellularLocation>
</comment>
<keyword evidence="9" id="KW-1185">Reference proteome</keyword>
<accession>T1FSX4</accession>
<keyword evidence="2" id="KW-0227">DNA damage</keyword>
<dbReference type="PANTHER" id="PTHR23196">
    <property type="entry name" value="PAX TRANSCRIPTION ACTIVATION DOMAIN INTERACTING PROTEIN"/>
    <property type="match status" value="1"/>
</dbReference>
<dbReference type="SMART" id="SM00292">
    <property type="entry name" value="BRCT"/>
    <property type="match status" value="2"/>
</dbReference>
<evidence type="ECO:0000313" key="7">
    <source>
        <dbReference type="EMBL" id="ESO05728.1"/>
    </source>
</evidence>
<dbReference type="Proteomes" id="UP000015101">
    <property type="component" value="Unassembled WGS sequence"/>
</dbReference>
<dbReference type="SUPFAM" id="SSF52113">
    <property type="entry name" value="BRCT domain"/>
    <property type="match status" value="1"/>
</dbReference>
<dbReference type="EMBL" id="AMQM01003868">
    <property type="status" value="NOT_ANNOTATED_CDS"/>
    <property type="molecule type" value="Genomic_DNA"/>
</dbReference>
<dbReference type="CDD" id="cd18432">
    <property type="entry name" value="BRCT_PAXIP1_rpt6_like"/>
    <property type="match status" value="1"/>
</dbReference>
<protein>
    <recommendedName>
        <fullName evidence="4">PAX-interacting protein 1</fullName>
    </recommendedName>
    <alternativeName>
        <fullName evidence="5">PAX transactivation activation domain-interacting protein</fullName>
    </alternativeName>
</protein>
<dbReference type="InterPro" id="IPR001357">
    <property type="entry name" value="BRCT_dom"/>
</dbReference>
<dbReference type="Pfam" id="PF16770">
    <property type="entry name" value="RTT107_BRCT_5"/>
    <property type="match status" value="1"/>
</dbReference>
<name>T1FSX4_HELRO</name>
<organism evidence="8 9">
    <name type="scientific">Helobdella robusta</name>
    <name type="common">Californian leech</name>
    <dbReference type="NCBI Taxonomy" id="6412"/>
    <lineage>
        <taxon>Eukaryota</taxon>
        <taxon>Metazoa</taxon>
        <taxon>Spiralia</taxon>
        <taxon>Lophotrochozoa</taxon>
        <taxon>Annelida</taxon>
        <taxon>Clitellata</taxon>
        <taxon>Hirudinea</taxon>
        <taxon>Rhynchobdellida</taxon>
        <taxon>Glossiphoniidae</taxon>
        <taxon>Helobdella</taxon>
    </lineage>
</organism>
<dbReference type="GeneID" id="20211921"/>
<dbReference type="InParanoid" id="T1FSX4"/>
<dbReference type="GO" id="GO:0006974">
    <property type="term" value="P:DNA damage response"/>
    <property type="evidence" value="ECO:0007669"/>
    <property type="project" value="UniProtKB-KW"/>
</dbReference>
<dbReference type="KEGG" id="hro:HELRODRAFT_191367"/>
<dbReference type="EnsemblMetazoa" id="HelroT191367">
    <property type="protein sequence ID" value="HelroP191367"/>
    <property type="gene ID" value="HelroG191367"/>
</dbReference>
<dbReference type="PANTHER" id="PTHR23196:SF1">
    <property type="entry name" value="PAX-INTERACTING PROTEIN 1"/>
    <property type="match status" value="1"/>
</dbReference>
<dbReference type="RefSeq" id="XP_009016361.1">
    <property type="nucleotide sequence ID" value="XM_009018113.1"/>
</dbReference>
<evidence type="ECO:0000256" key="5">
    <source>
        <dbReference type="ARBA" id="ARBA00030146"/>
    </source>
</evidence>
<proteinExistence type="predicted"/>
<dbReference type="CTD" id="20211921"/>
<dbReference type="OMA" id="MIVECAG"/>
<dbReference type="GO" id="GO:0005634">
    <property type="term" value="C:nucleus"/>
    <property type="evidence" value="ECO:0007669"/>
    <property type="project" value="UniProtKB-SubCell"/>
</dbReference>
<evidence type="ECO:0000256" key="3">
    <source>
        <dbReference type="ARBA" id="ARBA00023242"/>
    </source>
</evidence>
<reference evidence="9" key="1">
    <citation type="submission" date="2012-12" db="EMBL/GenBank/DDBJ databases">
        <authorList>
            <person name="Hellsten U."/>
            <person name="Grimwood J."/>
            <person name="Chapman J.A."/>
            <person name="Shapiro H."/>
            <person name="Aerts A."/>
            <person name="Otillar R.P."/>
            <person name="Terry A.Y."/>
            <person name="Boore J.L."/>
            <person name="Simakov O."/>
            <person name="Marletaz F."/>
            <person name="Cho S.-J."/>
            <person name="Edsinger-Gonzales E."/>
            <person name="Havlak P."/>
            <person name="Kuo D.-H."/>
            <person name="Larsson T."/>
            <person name="Lv J."/>
            <person name="Arendt D."/>
            <person name="Savage R."/>
            <person name="Osoegawa K."/>
            <person name="de Jong P."/>
            <person name="Lindberg D.R."/>
            <person name="Seaver E.C."/>
            <person name="Weisblat D.A."/>
            <person name="Putnam N.H."/>
            <person name="Grigoriev I.V."/>
            <person name="Rokhsar D.S."/>
        </authorList>
    </citation>
    <scope>NUCLEOTIDE SEQUENCE</scope>
</reference>
<evidence type="ECO:0000313" key="8">
    <source>
        <dbReference type="EnsemblMetazoa" id="HelroP191367"/>
    </source>
</evidence>
<dbReference type="Gene3D" id="3.40.50.10190">
    <property type="entry name" value="BRCT domain"/>
    <property type="match status" value="2"/>
</dbReference>
<feature type="domain" description="BRCT" evidence="6">
    <location>
        <begin position="36"/>
        <end position="124"/>
    </location>
</feature>
<sequence length="236" mass="26529">MGMVVTVETQLKDNITSYEWKMKKRKSDALNEDELSYKIRISDVNVVITGYSKDYSSYLSKETLKLGGQLVGMGVHCTHLVAPKILRTVKFLTCVSHASYVVTSQWLENSIAASQFLDPCSFLLKDEEVEQKLNFDFQKNIKHRSSGKLFQGLQMYMTPNISPPVSFLRELVKCHGGQVITHPPDAVHPAPSLIIITCEKDVHLLADALKTNLYNSEFLINAIIKQQVDFSTFGGI</sequence>
<evidence type="ECO:0000256" key="1">
    <source>
        <dbReference type="ARBA" id="ARBA00004123"/>
    </source>
</evidence>
<dbReference type="STRING" id="6412.T1FSX4"/>
<gene>
    <name evidence="8" type="primary">20211921</name>
    <name evidence="7" type="ORF">HELRODRAFT_191367</name>
</gene>
<dbReference type="Pfam" id="PF16589">
    <property type="entry name" value="BRCT_2"/>
    <property type="match status" value="1"/>
</dbReference>
<evidence type="ECO:0000313" key="9">
    <source>
        <dbReference type="Proteomes" id="UP000015101"/>
    </source>
</evidence>
<dbReference type="AlphaFoldDB" id="T1FSX4"/>
<dbReference type="InterPro" id="IPR051579">
    <property type="entry name" value="DDR_Transcriptional_Reg"/>
</dbReference>